<comment type="caution">
    <text evidence="1">The sequence shown here is derived from an EMBL/GenBank/DDBJ whole genome shotgun (WGS) entry which is preliminary data.</text>
</comment>
<protein>
    <submittedName>
        <fullName evidence="1">Pentapeptide repeat-containing protein</fullName>
    </submittedName>
</protein>
<dbReference type="InterPro" id="IPR001646">
    <property type="entry name" value="5peptide_repeat"/>
</dbReference>
<keyword evidence="2" id="KW-1185">Reference proteome</keyword>
<evidence type="ECO:0000313" key="2">
    <source>
        <dbReference type="Proteomes" id="UP001645859"/>
    </source>
</evidence>
<proteinExistence type="predicted"/>
<sequence>MAGRRGPRFPVLEPLVLPHLEPAGDVGPHARHDYDGIAFPELDLAAGDLDGASFTECSFPGLTGESLSLRGSRFAETAITAVNVPTVRGSRALLRDVEWRGSRVGALDFADSGVRSTLFAESKFGWAGFRAARLTRVIFRDCVFAELDFTGATLEGVSFENCRTESLEVNASSLSSVDLRGLTILGTVSDAKALRGATISAAQAASLTRVFAQHLGIAVDD</sequence>
<evidence type="ECO:0000313" key="1">
    <source>
        <dbReference type="EMBL" id="MBL3679372.1"/>
    </source>
</evidence>
<dbReference type="SUPFAM" id="SSF141571">
    <property type="entry name" value="Pentapeptide repeat-like"/>
    <property type="match status" value="1"/>
</dbReference>
<name>A0ABS1SGC4_9MICO</name>
<dbReference type="EMBL" id="QYAC01000004">
    <property type="protein sequence ID" value="MBL3679372.1"/>
    <property type="molecule type" value="Genomic_DNA"/>
</dbReference>
<reference evidence="1 2" key="1">
    <citation type="submission" date="2018-09" db="EMBL/GenBank/DDBJ databases">
        <title>Comparative genomics of Leucobacter spp.</title>
        <authorList>
            <person name="Reis A.C."/>
            <person name="Kolvenbach B.A."/>
            <person name="Corvini P.F.X."/>
            <person name="Nunes O.C."/>
        </authorList>
    </citation>
    <scope>NUCLEOTIDE SEQUENCE [LARGE SCALE GENOMIC DNA]</scope>
    <source>
        <strain evidence="1 2">TAN 31504</strain>
    </source>
</reference>
<organism evidence="1 2">
    <name type="scientific">Leucobacter chromiireducens subsp. solipictus</name>
    <dbReference type="NCBI Taxonomy" id="398235"/>
    <lineage>
        <taxon>Bacteria</taxon>
        <taxon>Bacillati</taxon>
        <taxon>Actinomycetota</taxon>
        <taxon>Actinomycetes</taxon>
        <taxon>Micrococcales</taxon>
        <taxon>Microbacteriaceae</taxon>
        <taxon>Leucobacter</taxon>
    </lineage>
</organism>
<dbReference type="Pfam" id="PF00805">
    <property type="entry name" value="Pentapeptide"/>
    <property type="match status" value="1"/>
</dbReference>
<gene>
    <name evidence="1" type="ORF">D3230_08740</name>
</gene>
<dbReference type="Gene3D" id="2.160.20.80">
    <property type="entry name" value="E3 ubiquitin-protein ligase SopA"/>
    <property type="match status" value="1"/>
</dbReference>
<dbReference type="Proteomes" id="UP001645859">
    <property type="component" value="Unassembled WGS sequence"/>
</dbReference>
<accession>A0ABS1SGC4</accession>